<dbReference type="Proteomes" id="UP000265520">
    <property type="component" value="Unassembled WGS sequence"/>
</dbReference>
<comment type="caution">
    <text evidence="1">The sequence shown here is derived from an EMBL/GenBank/DDBJ whole genome shotgun (WGS) entry which is preliminary data.</text>
</comment>
<dbReference type="AlphaFoldDB" id="A0A392VW93"/>
<reference evidence="1 2" key="1">
    <citation type="journal article" date="2018" name="Front. Plant Sci.">
        <title>Red Clover (Trifolium pratense) and Zigzag Clover (T. medium) - A Picture of Genomic Similarities and Differences.</title>
        <authorList>
            <person name="Dluhosova J."/>
            <person name="Istvanek J."/>
            <person name="Nedelnik J."/>
            <person name="Repkova J."/>
        </authorList>
    </citation>
    <scope>NUCLEOTIDE SEQUENCE [LARGE SCALE GENOMIC DNA]</scope>
    <source>
        <strain evidence="2">cv. 10/8</strain>
        <tissue evidence="1">Leaf</tissue>
    </source>
</reference>
<feature type="non-terminal residue" evidence="1">
    <location>
        <position position="18"/>
    </location>
</feature>
<proteinExistence type="predicted"/>
<evidence type="ECO:0000313" key="2">
    <source>
        <dbReference type="Proteomes" id="UP000265520"/>
    </source>
</evidence>
<evidence type="ECO:0000313" key="1">
    <source>
        <dbReference type="EMBL" id="MCI91763.1"/>
    </source>
</evidence>
<dbReference type="EMBL" id="LXQA011281734">
    <property type="protein sequence ID" value="MCI91763.1"/>
    <property type="molecule type" value="Genomic_DNA"/>
</dbReference>
<accession>A0A392VW93</accession>
<sequence>MRFRRFVASAIESDENPK</sequence>
<organism evidence="1 2">
    <name type="scientific">Trifolium medium</name>
    <dbReference type="NCBI Taxonomy" id="97028"/>
    <lineage>
        <taxon>Eukaryota</taxon>
        <taxon>Viridiplantae</taxon>
        <taxon>Streptophyta</taxon>
        <taxon>Embryophyta</taxon>
        <taxon>Tracheophyta</taxon>
        <taxon>Spermatophyta</taxon>
        <taxon>Magnoliopsida</taxon>
        <taxon>eudicotyledons</taxon>
        <taxon>Gunneridae</taxon>
        <taxon>Pentapetalae</taxon>
        <taxon>rosids</taxon>
        <taxon>fabids</taxon>
        <taxon>Fabales</taxon>
        <taxon>Fabaceae</taxon>
        <taxon>Papilionoideae</taxon>
        <taxon>50 kb inversion clade</taxon>
        <taxon>NPAAA clade</taxon>
        <taxon>Hologalegina</taxon>
        <taxon>IRL clade</taxon>
        <taxon>Trifolieae</taxon>
        <taxon>Trifolium</taxon>
    </lineage>
</organism>
<protein>
    <submittedName>
        <fullName evidence="1">Uncharacterized protein</fullName>
    </submittedName>
</protein>
<keyword evidence="2" id="KW-1185">Reference proteome</keyword>
<name>A0A392VW93_9FABA</name>